<feature type="transmembrane region" description="Helical" evidence="2">
    <location>
        <begin position="321"/>
        <end position="343"/>
    </location>
</feature>
<feature type="compositionally biased region" description="Basic and acidic residues" evidence="1">
    <location>
        <begin position="394"/>
        <end position="412"/>
    </location>
</feature>
<feature type="transmembrane region" description="Helical" evidence="2">
    <location>
        <begin position="6"/>
        <end position="23"/>
    </location>
</feature>
<proteinExistence type="predicted"/>
<evidence type="ECO:0000256" key="1">
    <source>
        <dbReference type="SAM" id="MobiDB-lite"/>
    </source>
</evidence>
<evidence type="ECO:0000313" key="3">
    <source>
        <dbReference type="EMBL" id="JAS54924.1"/>
    </source>
</evidence>
<dbReference type="EMBL" id="GECZ01014845">
    <property type="protein sequence ID" value="JAS54924.1"/>
    <property type="molecule type" value="Transcribed_RNA"/>
</dbReference>
<name>A0A1B6FXL1_9HEMI</name>
<sequence>MHKSEYYILNLILMSILCLEFVLGTDSSLNLKEICQISTERYPDEDHNISEILQTYNTCFQKINQYTGVAKDALLRQLINKLDCFKEDLKQLYYEGNLSYKDVQLVEHMEQELQNKGEVNLRLGNVRRSPIKCNTARQIRSTVKHIIPLVVTGTASEKRRACEGILRQSKGGNITQLLDIPTPKLDSNKDPKELTVPLNVTSPATYRVDSPDADNVLTQYYKVVMRCLTLTTEHKIQVFKFNRKFYDWLSQAVLPHLKDDKCYPAFGGVLRIVETMRENDFVPKNATANFIFYRQKNLGVKEEEKRKKEEYPGKIIHSSSFYLMFIPWLMFICLAVAFLTWTWRRENFLSWCCMKDNGSCGDSSTEVFYYPIEQSPSVSLDLDEVDSEPLYSHKSSESTDKHESKERLRQRDESQVYNMMFEEENTLVGLPMKRQWLSKDFSSSSHELKSPGKRQKKTW</sequence>
<keyword evidence="2" id="KW-0472">Membrane</keyword>
<feature type="region of interest" description="Disordered" evidence="1">
    <location>
        <begin position="440"/>
        <end position="459"/>
    </location>
</feature>
<accession>A0A1B6FXL1</accession>
<reference evidence="3" key="1">
    <citation type="submission" date="2015-11" db="EMBL/GenBank/DDBJ databases">
        <title>De novo transcriptome assembly of four potential Pierce s Disease insect vectors from Arizona vineyards.</title>
        <authorList>
            <person name="Tassone E.E."/>
        </authorList>
    </citation>
    <scope>NUCLEOTIDE SEQUENCE</scope>
</reference>
<gene>
    <name evidence="3" type="ORF">g.32721</name>
</gene>
<protein>
    <submittedName>
        <fullName evidence="3">Uncharacterized protein</fullName>
    </submittedName>
</protein>
<keyword evidence="2" id="KW-1133">Transmembrane helix</keyword>
<feature type="region of interest" description="Disordered" evidence="1">
    <location>
        <begin position="389"/>
        <end position="412"/>
    </location>
</feature>
<evidence type="ECO:0000256" key="2">
    <source>
        <dbReference type="SAM" id="Phobius"/>
    </source>
</evidence>
<dbReference type="AlphaFoldDB" id="A0A1B6FXL1"/>
<organism evidence="3">
    <name type="scientific">Cuerna arida</name>
    <dbReference type="NCBI Taxonomy" id="1464854"/>
    <lineage>
        <taxon>Eukaryota</taxon>
        <taxon>Metazoa</taxon>
        <taxon>Ecdysozoa</taxon>
        <taxon>Arthropoda</taxon>
        <taxon>Hexapoda</taxon>
        <taxon>Insecta</taxon>
        <taxon>Pterygota</taxon>
        <taxon>Neoptera</taxon>
        <taxon>Paraneoptera</taxon>
        <taxon>Hemiptera</taxon>
        <taxon>Auchenorrhyncha</taxon>
        <taxon>Membracoidea</taxon>
        <taxon>Cicadellidae</taxon>
        <taxon>Cicadellinae</taxon>
        <taxon>Proconiini</taxon>
        <taxon>Cuerna</taxon>
    </lineage>
</organism>
<keyword evidence="2" id="KW-0812">Transmembrane</keyword>